<comment type="subunit">
    <text evidence="2">Interacts transiently with the RNA polymerase catalytic core formed by RpoA, RpoB, RpoC and RpoZ (2 alpha, 1 beta, 1 beta' and 1 omega subunit) to form the RNA polymerase holoenzyme that can initiate transcription.</text>
</comment>
<dbReference type="Gene3D" id="1.10.1740.10">
    <property type="match status" value="1"/>
</dbReference>
<dbReference type="Gene3D" id="3.10.450.50">
    <property type="match status" value="1"/>
</dbReference>
<feature type="domain" description="RNA polymerase sigma factor 70 region 4 type 2" evidence="7">
    <location>
        <begin position="104"/>
        <end position="149"/>
    </location>
</feature>
<dbReference type="Proteomes" id="UP000474967">
    <property type="component" value="Unassembled WGS sequence"/>
</dbReference>
<dbReference type="NCBIfam" id="NF007214">
    <property type="entry name" value="PRK09636.1"/>
    <property type="match status" value="1"/>
</dbReference>
<dbReference type="Pfam" id="PF04542">
    <property type="entry name" value="Sigma70_r2"/>
    <property type="match status" value="1"/>
</dbReference>
<comment type="caution">
    <text evidence="8">The sequence shown here is derived from an EMBL/GenBank/DDBJ whole genome shotgun (WGS) entry which is preliminary data.</text>
</comment>
<evidence type="ECO:0000259" key="6">
    <source>
        <dbReference type="Pfam" id="PF04542"/>
    </source>
</evidence>
<proteinExistence type="inferred from homology"/>
<dbReference type="SUPFAM" id="SSF88659">
    <property type="entry name" value="Sigma3 and sigma4 domains of RNA polymerase sigma factors"/>
    <property type="match status" value="1"/>
</dbReference>
<dbReference type="GO" id="GO:0003677">
    <property type="term" value="F:DNA binding"/>
    <property type="evidence" value="ECO:0007669"/>
    <property type="project" value="InterPro"/>
</dbReference>
<keyword evidence="5" id="KW-0804">Transcription</keyword>
<dbReference type="InterPro" id="IPR013325">
    <property type="entry name" value="RNA_pol_sigma_r2"/>
</dbReference>
<dbReference type="SUPFAM" id="SSF88946">
    <property type="entry name" value="Sigma2 domain of RNA polymerase sigma factors"/>
    <property type="match status" value="1"/>
</dbReference>
<evidence type="ECO:0000256" key="4">
    <source>
        <dbReference type="ARBA" id="ARBA00023082"/>
    </source>
</evidence>
<keyword evidence="3" id="KW-0805">Transcription regulation</keyword>
<name>A0A6L9Y2C6_9MICO</name>
<accession>A0A6L9Y2C6</accession>
<dbReference type="InterPro" id="IPR007627">
    <property type="entry name" value="RNA_pol_sigma70_r2"/>
</dbReference>
<dbReference type="GO" id="GO:0006352">
    <property type="term" value="P:DNA-templated transcription initiation"/>
    <property type="evidence" value="ECO:0007669"/>
    <property type="project" value="InterPro"/>
</dbReference>
<dbReference type="SUPFAM" id="SSF54427">
    <property type="entry name" value="NTF2-like"/>
    <property type="match status" value="1"/>
</dbReference>
<gene>
    <name evidence="8" type="primary">sigJ</name>
    <name evidence="8" type="ORF">G3T36_18210</name>
</gene>
<comment type="similarity">
    <text evidence="1">Belongs to the sigma-70 factor family. ECF subfamily.</text>
</comment>
<evidence type="ECO:0000256" key="3">
    <source>
        <dbReference type="ARBA" id="ARBA00023015"/>
    </source>
</evidence>
<keyword evidence="9" id="KW-1185">Reference proteome</keyword>
<evidence type="ECO:0000313" key="9">
    <source>
        <dbReference type="Proteomes" id="UP000474967"/>
    </source>
</evidence>
<feature type="domain" description="RNA polymerase sigma-70 region 2" evidence="6">
    <location>
        <begin position="2"/>
        <end position="57"/>
    </location>
</feature>
<organism evidence="8 9">
    <name type="scientific">Leifsonia tongyongensis</name>
    <dbReference type="NCBI Taxonomy" id="1268043"/>
    <lineage>
        <taxon>Bacteria</taxon>
        <taxon>Bacillati</taxon>
        <taxon>Actinomycetota</taxon>
        <taxon>Actinomycetes</taxon>
        <taxon>Micrococcales</taxon>
        <taxon>Microbacteriaceae</taxon>
        <taxon>Leifsonia</taxon>
    </lineage>
</organism>
<dbReference type="AlphaFoldDB" id="A0A6L9Y2C6"/>
<dbReference type="InterPro" id="IPR013324">
    <property type="entry name" value="RNA_pol_sigma_r3/r4-like"/>
</dbReference>
<evidence type="ECO:0000259" key="7">
    <source>
        <dbReference type="Pfam" id="PF08281"/>
    </source>
</evidence>
<dbReference type="InterPro" id="IPR013249">
    <property type="entry name" value="RNA_pol_sigma70_r4_t2"/>
</dbReference>
<dbReference type="InterPro" id="IPR052704">
    <property type="entry name" value="ECF_Sigma-70_Domain"/>
</dbReference>
<evidence type="ECO:0000313" key="8">
    <source>
        <dbReference type="EMBL" id="NEN07793.1"/>
    </source>
</evidence>
<dbReference type="EMBL" id="JAAGWY010000005">
    <property type="protein sequence ID" value="NEN07793.1"/>
    <property type="molecule type" value="Genomic_DNA"/>
</dbReference>
<keyword evidence="4" id="KW-0731">Sigma factor</keyword>
<reference evidence="8 9" key="1">
    <citation type="journal article" date="2014" name="J. Microbiol.">
        <title>Diaminobutyricibacter tongyongensis gen. nov., sp. nov. and Homoserinibacter gongjuensis gen. nov., sp. nov. belong to the family Microbacteriaceae.</title>
        <authorList>
            <person name="Kim S.J."/>
            <person name="Ahn J.H."/>
            <person name="Weon H.Y."/>
            <person name="Hamada M."/>
            <person name="Suzuki K."/>
            <person name="Kwon S.W."/>
        </authorList>
    </citation>
    <scope>NUCLEOTIDE SEQUENCE [LARGE SCALE GENOMIC DNA]</scope>
    <source>
        <strain evidence="8 9">NBRC 108724</strain>
    </source>
</reference>
<dbReference type="InterPro" id="IPR036388">
    <property type="entry name" value="WH-like_DNA-bd_sf"/>
</dbReference>
<dbReference type="Pfam" id="PF08281">
    <property type="entry name" value="Sigma70_r4_2"/>
    <property type="match status" value="1"/>
</dbReference>
<dbReference type="InterPro" id="IPR032710">
    <property type="entry name" value="NTF2-like_dom_sf"/>
</dbReference>
<evidence type="ECO:0000256" key="5">
    <source>
        <dbReference type="ARBA" id="ARBA00023163"/>
    </source>
</evidence>
<evidence type="ECO:0000256" key="2">
    <source>
        <dbReference type="ARBA" id="ARBA00011344"/>
    </source>
</evidence>
<evidence type="ECO:0000256" key="1">
    <source>
        <dbReference type="ARBA" id="ARBA00010641"/>
    </source>
</evidence>
<dbReference type="PANTHER" id="PTHR30173">
    <property type="entry name" value="SIGMA 19 FACTOR"/>
    <property type="match status" value="1"/>
</dbReference>
<sequence length="288" mass="31772">MAVAFRMLGTVDAAEDAVQEAFLRWYRMDAERRQRVRNPAGWLMTTLSRICLDILGSARVRRETYIGPWLPEPLPENSSVVGSTDPELSASIAESVSTAMLIVLERMTPAERVAFVLHDVFDFSFHEVAEMTGRSQVAARQLAATGRRRVEGYRRNEVSSQEHDRVVRAFRTAAEGGDVNELMTLLAPEAALLSDGGGVVRAALKPIHGARNVARFFLGVMRRRPDVKLTLSQSGNRTVILLVDGNGVGGVLNLGVEVGSVAHVWIQWNPNKLTTWQSADNEIKPRSV</sequence>
<dbReference type="GO" id="GO:0016987">
    <property type="term" value="F:sigma factor activity"/>
    <property type="evidence" value="ECO:0007669"/>
    <property type="project" value="UniProtKB-KW"/>
</dbReference>
<dbReference type="Gene3D" id="1.10.10.10">
    <property type="entry name" value="Winged helix-like DNA-binding domain superfamily/Winged helix DNA-binding domain"/>
    <property type="match status" value="1"/>
</dbReference>
<dbReference type="PANTHER" id="PTHR30173:SF43">
    <property type="entry name" value="ECF RNA POLYMERASE SIGMA FACTOR SIGI-RELATED"/>
    <property type="match status" value="1"/>
</dbReference>
<protein>
    <submittedName>
        <fullName evidence="8">RNA polymerase sigma factor SigJ</fullName>
    </submittedName>
</protein>